<name>A0A942T1X5_9BACI</name>
<dbReference type="PANTHER" id="PTHR45138:SF9">
    <property type="entry name" value="DIGUANYLATE CYCLASE DGCM-RELATED"/>
    <property type="match status" value="1"/>
</dbReference>
<reference evidence="3" key="1">
    <citation type="submission" date="2021-05" db="EMBL/GenBank/DDBJ databases">
        <title>Novel Bacillus species.</title>
        <authorList>
            <person name="Liu G."/>
        </authorList>
    </citation>
    <scope>NUCLEOTIDE SEQUENCE</scope>
    <source>
        <strain evidence="3">FJAT-50051</strain>
    </source>
</reference>
<sequence length="286" mass="32339">MMNLNVGVSRKIPVPLVLLCIFFAFLPDFLDDYETFYIDDMAWFALLFPCFIFSYYLGLYGGVFTGIILNAYHLSWFFYEKKFHSEDMIDESAALHIGISVITLSCSIGVGVLTDKLQNKQLKIQELNEKLMQMALYDSLTGLPNRHYFLRKLEHSLRKKKQACLMFIDLDGFKRVNDQYGHEAGDEVLIEVSRKLKELEDEDVFVSRLGGDEFTVLLKGANTHQAEALANRILKLLQLSVNDCRVSASIGIAMCQPDDTPATILKSADSAMYNAKLAGKNAVYVV</sequence>
<dbReference type="InterPro" id="IPR043128">
    <property type="entry name" value="Rev_trsase/Diguanyl_cyclase"/>
</dbReference>
<organism evidence="3">
    <name type="scientific">Neobacillus citreus</name>
    <dbReference type="NCBI Taxonomy" id="2833578"/>
    <lineage>
        <taxon>Bacteria</taxon>
        <taxon>Bacillati</taxon>
        <taxon>Bacillota</taxon>
        <taxon>Bacilli</taxon>
        <taxon>Bacillales</taxon>
        <taxon>Bacillaceae</taxon>
        <taxon>Neobacillus</taxon>
    </lineage>
</organism>
<keyword evidence="1" id="KW-0472">Membrane</keyword>
<proteinExistence type="predicted"/>
<keyword evidence="1" id="KW-1133">Transmembrane helix</keyword>
<evidence type="ECO:0000256" key="1">
    <source>
        <dbReference type="SAM" id="Phobius"/>
    </source>
</evidence>
<feature type="transmembrane region" description="Helical" evidence="1">
    <location>
        <begin position="93"/>
        <end position="113"/>
    </location>
</feature>
<dbReference type="CDD" id="cd01949">
    <property type="entry name" value="GGDEF"/>
    <property type="match status" value="1"/>
</dbReference>
<dbReference type="PANTHER" id="PTHR45138">
    <property type="entry name" value="REGULATORY COMPONENTS OF SENSORY TRANSDUCTION SYSTEM"/>
    <property type="match status" value="1"/>
</dbReference>
<comment type="caution">
    <text evidence="3">The sequence shown here is derived from an EMBL/GenBank/DDBJ whole genome shotgun (WGS) entry which is preliminary data.</text>
</comment>
<gene>
    <name evidence="3" type="ORF">KHB02_21400</name>
</gene>
<feature type="transmembrane region" description="Helical" evidence="1">
    <location>
        <begin position="42"/>
        <end position="73"/>
    </location>
</feature>
<dbReference type="Gene3D" id="3.30.70.270">
    <property type="match status" value="1"/>
</dbReference>
<dbReference type="SMART" id="SM00267">
    <property type="entry name" value="GGDEF"/>
    <property type="match status" value="1"/>
</dbReference>
<dbReference type="InterPro" id="IPR050469">
    <property type="entry name" value="Diguanylate_Cyclase"/>
</dbReference>
<dbReference type="EMBL" id="JAGYPE010000004">
    <property type="protein sequence ID" value="MBS4183950.1"/>
    <property type="molecule type" value="Genomic_DNA"/>
</dbReference>
<dbReference type="SUPFAM" id="SSF55073">
    <property type="entry name" value="Nucleotide cyclase"/>
    <property type="match status" value="1"/>
</dbReference>
<dbReference type="NCBIfam" id="TIGR00254">
    <property type="entry name" value="GGDEF"/>
    <property type="match status" value="1"/>
</dbReference>
<feature type="transmembrane region" description="Helical" evidence="1">
    <location>
        <begin position="12"/>
        <end position="30"/>
    </location>
</feature>
<feature type="domain" description="GGDEF" evidence="2">
    <location>
        <begin position="161"/>
        <end position="286"/>
    </location>
</feature>
<evidence type="ECO:0000313" key="3">
    <source>
        <dbReference type="EMBL" id="MBS4183950.1"/>
    </source>
</evidence>
<dbReference type="FunFam" id="3.30.70.270:FF:000001">
    <property type="entry name" value="Diguanylate cyclase domain protein"/>
    <property type="match status" value="1"/>
</dbReference>
<dbReference type="Pfam" id="PF00990">
    <property type="entry name" value="GGDEF"/>
    <property type="match status" value="1"/>
</dbReference>
<dbReference type="GO" id="GO:0052621">
    <property type="term" value="F:diguanylate cyclase activity"/>
    <property type="evidence" value="ECO:0007669"/>
    <property type="project" value="TreeGrafter"/>
</dbReference>
<dbReference type="InterPro" id="IPR029787">
    <property type="entry name" value="Nucleotide_cyclase"/>
</dbReference>
<protein>
    <submittedName>
        <fullName evidence="3">GGDEF domain-containing protein</fullName>
    </submittedName>
</protein>
<keyword evidence="1" id="KW-0812">Transmembrane</keyword>
<dbReference type="PROSITE" id="PS50887">
    <property type="entry name" value="GGDEF"/>
    <property type="match status" value="1"/>
</dbReference>
<accession>A0A942T1X5</accession>
<dbReference type="InterPro" id="IPR000160">
    <property type="entry name" value="GGDEF_dom"/>
</dbReference>
<evidence type="ECO:0000259" key="2">
    <source>
        <dbReference type="PROSITE" id="PS50887"/>
    </source>
</evidence>
<dbReference type="AlphaFoldDB" id="A0A942T1X5"/>